<evidence type="ECO:0000256" key="1">
    <source>
        <dbReference type="ARBA" id="ARBA00022491"/>
    </source>
</evidence>
<dbReference type="GO" id="GO:0003677">
    <property type="term" value="F:DNA binding"/>
    <property type="evidence" value="ECO:0007669"/>
    <property type="project" value="UniProtKB-KW"/>
</dbReference>
<keyword evidence="3" id="KW-0238">DNA-binding</keyword>
<dbReference type="RefSeq" id="WP_286216392.1">
    <property type="nucleotide sequence ID" value="NZ_AP027452.1"/>
</dbReference>
<dbReference type="Pfam" id="PF00376">
    <property type="entry name" value="MerR"/>
    <property type="match status" value="1"/>
</dbReference>
<organism evidence="6 7">
    <name type="scientific">Mycolicibacterium mageritense</name>
    <name type="common">Mycobacterium mageritense</name>
    <dbReference type="NCBI Taxonomy" id="53462"/>
    <lineage>
        <taxon>Bacteria</taxon>
        <taxon>Bacillati</taxon>
        <taxon>Actinomycetota</taxon>
        <taxon>Actinomycetes</taxon>
        <taxon>Mycobacteriales</taxon>
        <taxon>Mycobacteriaceae</taxon>
        <taxon>Mycolicibacterium</taxon>
    </lineage>
</organism>
<feature type="domain" description="HTH merR-type" evidence="5">
    <location>
        <begin position="120"/>
        <end position="188"/>
    </location>
</feature>
<dbReference type="Pfam" id="PF13411">
    <property type="entry name" value="MerR_1"/>
    <property type="match status" value="1"/>
</dbReference>
<keyword evidence="1" id="KW-0678">Repressor</keyword>
<name>A0AAI8XLL9_MYCME</name>
<evidence type="ECO:0000313" key="6">
    <source>
        <dbReference type="EMBL" id="BDY29739.1"/>
    </source>
</evidence>
<dbReference type="PANTHER" id="PTHR30204:SF69">
    <property type="entry name" value="MERR-FAMILY TRANSCRIPTIONAL REGULATOR"/>
    <property type="match status" value="1"/>
</dbReference>
<sequence>MESLNSLRTADVARLTGYSVQQIRNLESSGVLPAAQRTATGYRLYCAVHVQSATAYRAFAEAVGPVDAKRIMTHLPASALELIDEAHSRLHTERHELRLAQRAAAAIADELVDDARPADAMSVSELARALGVRVSTLRHWEFEGLIRPGRSAGRVRVYAPRDVRDARIVHQLRLAGYRIPALRALMPQLQDGRSWESVSAALVSREADLVRRSRALMAGAAAVHTLLD</sequence>
<dbReference type="EMBL" id="AP027452">
    <property type="protein sequence ID" value="BDY29739.1"/>
    <property type="molecule type" value="Genomic_DNA"/>
</dbReference>
<dbReference type="Gene3D" id="1.10.1660.10">
    <property type="match status" value="2"/>
</dbReference>
<keyword evidence="4" id="KW-0804">Transcription</keyword>
<dbReference type="PANTHER" id="PTHR30204">
    <property type="entry name" value="REDOX-CYCLING DRUG-SENSING TRANSCRIPTIONAL ACTIVATOR SOXR"/>
    <property type="match status" value="1"/>
</dbReference>
<dbReference type="SUPFAM" id="SSF46955">
    <property type="entry name" value="Putative DNA-binding domain"/>
    <property type="match status" value="2"/>
</dbReference>
<feature type="domain" description="HTH merR-type" evidence="5">
    <location>
        <begin position="6"/>
        <end position="45"/>
    </location>
</feature>
<proteinExistence type="predicted"/>
<evidence type="ECO:0000256" key="2">
    <source>
        <dbReference type="ARBA" id="ARBA00023015"/>
    </source>
</evidence>
<gene>
    <name evidence="6" type="ORF">hbim_03679</name>
</gene>
<dbReference type="GO" id="GO:0003700">
    <property type="term" value="F:DNA-binding transcription factor activity"/>
    <property type="evidence" value="ECO:0007669"/>
    <property type="project" value="InterPro"/>
</dbReference>
<evidence type="ECO:0000256" key="4">
    <source>
        <dbReference type="ARBA" id="ARBA00023163"/>
    </source>
</evidence>
<dbReference type="InterPro" id="IPR009061">
    <property type="entry name" value="DNA-bd_dom_put_sf"/>
</dbReference>
<protein>
    <recommendedName>
        <fullName evidence="5">HTH merR-type domain-containing protein</fullName>
    </recommendedName>
</protein>
<dbReference type="SMART" id="SM00422">
    <property type="entry name" value="HTH_MERR"/>
    <property type="match status" value="2"/>
</dbReference>
<keyword evidence="2" id="KW-0805">Transcription regulation</keyword>
<evidence type="ECO:0000256" key="3">
    <source>
        <dbReference type="ARBA" id="ARBA00023125"/>
    </source>
</evidence>
<dbReference type="PROSITE" id="PS50937">
    <property type="entry name" value="HTH_MERR_2"/>
    <property type="match status" value="2"/>
</dbReference>
<evidence type="ECO:0000313" key="7">
    <source>
        <dbReference type="Proteomes" id="UP001241092"/>
    </source>
</evidence>
<dbReference type="InterPro" id="IPR000551">
    <property type="entry name" value="MerR-type_HTH_dom"/>
</dbReference>
<dbReference type="InterPro" id="IPR047057">
    <property type="entry name" value="MerR_fam"/>
</dbReference>
<evidence type="ECO:0000259" key="5">
    <source>
        <dbReference type="PROSITE" id="PS50937"/>
    </source>
</evidence>
<accession>A0AAI8XLL9</accession>
<dbReference type="AlphaFoldDB" id="A0AAI8XLL9"/>
<reference evidence="6" key="1">
    <citation type="submission" date="2023-03" db="EMBL/GenBank/DDBJ databases">
        <title>Draft genome sequence of a Mycolicibacterium mageritense strain H4_3_1 isolated from a hybrid biological-inorganic system reactor.</title>
        <authorList>
            <person name="Feng X."/>
            <person name="Kazama D."/>
            <person name="Sato K."/>
            <person name="Kobayashi H."/>
        </authorList>
    </citation>
    <scope>NUCLEOTIDE SEQUENCE</scope>
    <source>
        <strain evidence="6">H4_3_1</strain>
    </source>
</reference>
<dbReference type="Proteomes" id="UP001241092">
    <property type="component" value="Chromosome"/>
</dbReference>